<gene>
    <name evidence="1" type="ORF">Tpal_1514</name>
</gene>
<protein>
    <submittedName>
        <fullName evidence="1">Uncharacterized protein</fullName>
    </submittedName>
</protein>
<evidence type="ECO:0000313" key="2">
    <source>
        <dbReference type="Proteomes" id="UP000242754"/>
    </source>
</evidence>
<name>A0A143YK72_9LACT</name>
<dbReference type="Proteomes" id="UP000242754">
    <property type="component" value="Unassembled WGS sequence"/>
</dbReference>
<dbReference type="AlphaFoldDB" id="A0A143YK72"/>
<organism evidence="1 2">
    <name type="scientific">Trichococcus palustris</name>
    <dbReference type="NCBI Taxonomy" id="140314"/>
    <lineage>
        <taxon>Bacteria</taxon>
        <taxon>Bacillati</taxon>
        <taxon>Bacillota</taxon>
        <taxon>Bacilli</taxon>
        <taxon>Lactobacillales</taxon>
        <taxon>Carnobacteriaceae</taxon>
        <taxon>Trichococcus</taxon>
    </lineage>
</organism>
<dbReference type="STRING" id="140314.SAMN04488076_11620"/>
<accession>A0A143YK72</accession>
<reference evidence="1 2" key="1">
    <citation type="submission" date="2016-02" db="EMBL/GenBank/DDBJ databases">
        <authorList>
            <person name="Wen L."/>
            <person name="He K."/>
            <person name="Yang H."/>
        </authorList>
    </citation>
    <scope>NUCLEOTIDE SEQUENCE [LARGE SCALE GENOMIC DNA]</scope>
    <source>
        <strain evidence="1">Trichococcus palustris</strain>
    </source>
</reference>
<dbReference type="EMBL" id="FJNE01000004">
    <property type="protein sequence ID" value="CZQ92591.1"/>
    <property type="molecule type" value="Genomic_DNA"/>
</dbReference>
<dbReference type="OrthoDB" id="2222210at2"/>
<dbReference type="RefSeq" id="WP_093399861.1">
    <property type="nucleotide sequence ID" value="NZ_FJNE01000004.1"/>
</dbReference>
<keyword evidence="2" id="KW-1185">Reference proteome</keyword>
<evidence type="ECO:0000313" key="1">
    <source>
        <dbReference type="EMBL" id="CZQ92591.1"/>
    </source>
</evidence>
<proteinExistence type="predicted"/>
<sequence length="109" mass="11901">MLFFKGIFGKKDTKSSELIPIAAVHANEPLDNQIEIPAFIPTDPKEYDLVSVIATAIAAGDYPKTKFVVTNIMKRNPEAHLVSLICASVAAGTMPESKFVVKRISQVKQ</sequence>